<dbReference type="GO" id="GO:0008270">
    <property type="term" value="F:zinc ion binding"/>
    <property type="evidence" value="ECO:0007669"/>
    <property type="project" value="UniProtKB-KW"/>
</dbReference>
<feature type="compositionally biased region" description="Acidic residues" evidence="5">
    <location>
        <begin position="752"/>
        <end position="784"/>
    </location>
</feature>
<accession>A0AAD5ZIA9</accession>
<feature type="region of interest" description="Disordered" evidence="5">
    <location>
        <begin position="86"/>
        <end position="110"/>
    </location>
</feature>
<dbReference type="PROSITE" id="PS50966">
    <property type="entry name" value="ZF_SWIM"/>
    <property type="match status" value="1"/>
</dbReference>
<dbReference type="AlphaFoldDB" id="A0AAD5ZIA9"/>
<evidence type="ECO:0000313" key="7">
    <source>
        <dbReference type="EMBL" id="KAJ3698318.1"/>
    </source>
</evidence>
<evidence type="ECO:0000259" key="6">
    <source>
        <dbReference type="PROSITE" id="PS50966"/>
    </source>
</evidence>
<dbReference type="PANTHER" id="PTHR47718">
    <property type="entry name" value="OS01G0519700 PROTEIN"/>
    <property type="match status" value="1"/>
</dbReference>
<keyword evidence="1" id="KW-0479">Metal-binding</keyword>
<proteinExistence type="predicted"/>
<evidence type="ECO:0000256" key="3">
    <source>
        <dbReference type="ARBA" id="ARBA00022833"/>
    </source>
</evidence>
<evidence type="ECO:0000256" key="4">
    <source>
        <dbReference type="PROSITE-ProRule" id="PRU00325"/>
    </source>
</evidence>
<dbReference type="Proteomes" id="UP001210211">
    <property type="component" value="Unassembled WGS sequence"/>
</dbReference>
<gene>
    <name evidence="7" type="ORF">LUZ61_002023</name>
</gene>
<keyword evidence="3" id="KW-0862">Zinc</keyword>
<feature type="domain" description="SWIM-type" evidence="6">
    <location>
        <begin position="546"/>
        <end position="582"/>
    </location>
</feature>
<dbReference type="Pfam" id="PF10551">
    <property type="entry name" value="MULE"/>
    <property type="match status" value="1"/>
</dbReference>
<keyword evidence="8" id="KW-1185">Reference proteome</keyword>
<dbReference type="InterPro" id="IPR004330">
    <property type="entry name" value="FAR1_DNA_bnd_dom"/>
</dbReference>
<dbReference type="Pfam" id="PF03101">
    <property type="entry name" value="FAR1"/>
    <property type="match status" value="1"/>
</dbReference>
<organism evidence="7 8">
    <name type="scientific">Rhynchospora tenuis</name>
    <dbReference type="NCBI Taxonomy" id="198213"/>
    <lineage>
        <taxon>Eukaryota</taxon>
        <taxon>Viridiplantae</taxon>
        <taxon>Streptophyta</taxon>
        <taxon>Embryophyta</taxon>
        <taxon>Tracheophyta</taxon>
        <taxon>Spermatophyta</taxon>
        <taxon>Magnoliopsida</taxon>
        <taxon>Liliopsida</taxon>
        <taxon>Poales</taxon>
        <taxon>Cyperaceae</taxon>
        <taxon>Cyperoideae</taxon>
        <taxon>Rhynchosporeae</taxon>
        <taxon>Rhynchospora</taxon>
    </lineage>
</organism>
<evidence type="ECO:0000313" key="8">
    <source>
        <dbReference type="Proteomes" id="UP001210211"/>
    </source>
</evidence>
<name>A0AAD5ZIA9_9POAL</name>
<dbReference type="SMART" id="SM00575">
    <property type="entry name" value="ZnF_PMZ"/>
    <property type="match status" value="1"/>
</dbReference>
<dbReference type="Pfam" id="PF04434">
    <property type="entry name" value="SWIM"/>
    <property type="match status" value="1"/>
</dbReference>
<feature type="compositionally biased region" description="Basic residues" evidence="5">
    <location>
        <begin position="692"/>
        <end position="702"/>
    </location>
</feature>
<protein>
    <recommendedName>
        <fullName evidence="6">SWIM-type domain-containing protein</fullName>
    </recommendedName>
</protein>
<sequence length="784" mass="90786">MVIEDLDPHETQTSSEQEDDFEDLALCPFVGKEFMTKEDAKHFYNDYAYRMGFSIRRATFYKSVKSEEVTSLRFVCSMAGLSKKYKEAQKENTPTKSPTKSPQKDRPANRTNCKASLRIRFVGGIWKVTVFNDVHNHPLVTSPAKKRSLRSHKSLDFDDKELIKDLTAQNIEAAKIHECLAVKHGGKKFLRFKRKDISNEIAYQKQKIHGVDVDSTLVYFQKKQEDDPEFFYAVDVDESGRLKNLFWVDGRARRAFQEFGDVVTFDTTYQTNRYKMPLAPFVGVNHHRMNIYFGFAMLRSEDTSGFVWLFQNWVKAMYGKTPKAIITDQDPAMRIAIKEVFPNAVHRCCQWHVMRKAREHLGALYSTKDGFEQELKRVINRSMTISEFEEGWAAMLRKHGLRKNRHLKYMYSQRSEWVPTYFRDFFFANMSSSQRSESANNTIKSWTRHHNSMYQLVLHMEKIVDGRWQMESDLDIASMNAVPRLSTLFRIESDASGYYTCRVMSAFKEILKKTQLGFVKEIEKDSSYEVTIKYNPMVKNMVPETYMVSINILEEVVSCSCRGYEFEGLLCSHAIKVMHHVGIDHLPDRYIMKRWCKDANASVKRSTLERSMEVGATQEQEALRFATLKPRMVKILKMASKSCDAFMHLKGLLDIAETQLGAMVGEDNNLSSDIGTTRIDSHVIDPPVSQCKGKRKQPKRFKPPSEPKRFKPRKCSICGNTKGGHNSRTCPLKKDSGKKKNKRKNDDVDSSHEDDDYLEDAQQEEDSEDAQEEDDFEDAQEYDD</sequence>
<dbReference type="InterPro" id="IPR007527">
    <property type="entry name" value="Znf_SWIM"/>
</dbReference>
<keyword evidence="2 4" id="KW-0863">Zinc-finger</keyword>
<reference evidence="7 8" key="1">
    <citation type="journal article" date="2022" name="Cell">
        <title>Repeat-based holocentromeres influence genome architecture and karyotype evolution.</title>
        <authorList>
            <person name="Hofstatter P.G."/>
            <person name="Thangavel G."/>
            <person name="Lux T."/>
            <person name="Neumann P."/>
            <person name="Vondrak T."/>
            <person name="Novak P."/>
            <person name="Zhang M."/>
            <person name="Costa L."/>
            <person name="Castellani M."/>
            <person name="Scott A."/>
            <person name="Toegelov H."/>
            <person name="Fuchs J."/>
            <person name="Mata-Sucre Y."/>
            <person name="Dias Y."/>
            <person name="Vanzela A.L.L."/>
            <person name="Huettel B."/>
            <person name="Almeida C.C.S."/>
            <person name="Simkova H."/>
            <person name="Souza G."/>
            <person name="Pedrosa-Harand A."/>
            <person name="Macas J."/>
            <person name="Mayer K.F.X."/>
            <person name="Houben A."/>
            <person name="Marques A."/>
        </authorList>
    </citation>
    <scope>NUCLEOTIDE SEQUENCE [LARGE SCALE GENOMIC DNA]</scope>
    <source>
        <strain evidence="7">RhyTen1mFocal</strain>
    </source>
</reference>
<evidence type="ECO:0000256" key="5">
    <source>
        <dbReference type="SAM" id="MobiDB-lite"/>
    </source>
</evidence>
<comment type="caution">
    <text evidence="7">The sequence shown here is derived from an EMBL/GenBank/DDBJ whole genome shotgun (WGS) entry which is preliminary data.</text>
</comment>
<dbReference type="InterPro" id="IPR006564">
    <property type="entry name" value="Znf_PMZ"/>
</dbReference>
<evidence type="ECO:0000256" key="2">
    <source>
        <dbReference type="ARBA" id="ARBA00022771"/>
    </source>
</evidence>
<feature type="region of interest" description="Disordered" evidence="5">
    <location>
        <begin position="674"/>
        <end position="784"/>
    </location>
</feature>
<evidence type="ECO:0000256" key="1">
    <source>
        <dbReference type="ARBA" id="ARBA00022723"/>
    </source>
</evidence>
<dbReference type="InterPro" id="IPR018289">
    <property type="entry name" value="MULE_transposase_dom"/>
</dbReference>
<dbReference type="EMBL" id="JAMRDG010000001">
    <property type="protein sequence ID" value="KAJ3698318.1"/>
    <property type="molecule type" value="Genomic_DNA"/>
</dbReference>
<feature type="compositionally biased region" description="Polar residues" evidence="5">
    <location>
        <begin position="91"/>
        <end position="101"/>
    </location>
</feature>